<reference evidence="1 2" key="1">
    <citation type="submission" date="2015-03" db="EMBL/GenBank/DDBJ databases">
        <title>Comparative analysis of the OM43 clade including a novel species from Red Sea uncovers genomic and metabolic diversity among marine methylotrophs.</title>
        <authorList>
            <person name="Jimenez-Infante F."/>
            <person name="Ngugi D.K."/>
            <person name="Vinu M."/>
            <person name="Alam I."/>
            <person name="Kamau A."/>
            <person name="Blom J."/>
            <person name="Bajic V.B."/>
            <person name="Stingl U."/>
        </authorList>
    </citation>
    <scope>NUCLEOTIDE SEQUENCE [LARGE SCALE GENOMIC DNA]</scope>
    <source>
        <strain evidence="1 2">MBRSH7</strain>
    </source>
</reference>
<dbReference type="Gene3D" id="1.10.1200.10">
    <property type="entry name" value="ACP-like"/>
    <property type="match status" value="1"/>
</dbReference>
<keyword evidence="2" id="KW-1185">Reference proteome</keyword>
<dbReference type="EMBL" id="CP011002">
    <property type="protein sequence ID" value="AKO66299.1"/>
    <property type="molecule type" value="Genomic_DNA"/>
</dbReference>
<protein>
    <recommendedName>
        <fullName evidence="3">Carrier domain-containing protein</fullName>
    </recommendedName>
</protein>
<name>A0A0H4J0J2_9PROT</name>
<organism evidence="1 2">
    <name type="scientific">Methylophilales bacterium MBRS-H7</name>
    <dbReference type="NCBI Taxonomy" id="1623450"/>
    <lineage>
        <taxon>Bacteria</taxon>
        <taxon>Pseudomonadati</taxon>
        <taxon>Pseudomonadota</taxon>
        <taxon>Betaproteobacteria</taxon>
        <taxon>Nitrosomonadales</taxon>
        <taxon>OM43 clade</taxon>
    </lineage>
</organism>
<gene>
    <name evidence="1" type="ORF">VI33_06445</name>
</gene>
<evidence type="ECO:0008006" key="3">
    <source>
        <dbReference type="Google" id="ProtNLM"/>
    </source>
</evidence>
<dbReference type="OrthoDB" id="5999171at2"/>
<proteinExistence type="predicted"/>
<evidence type="ECO:0000313" key="2">
    <source>
        <dbReference type="Proteomes" id="UP000066549"/>
    </source>
</evidence>
<dbReference type="Proteomes" id="UP000066549">
    <property type="component" value="Chromosome"/>
</dbReference>
<sequence>MSFDDFLDGLVTAIDLPDITSLDPDLSFCQIPDFDSLATLGVMTFCEIEFDHQVNGEKLWEDQVTPKQLYDMVSK</sequence>
<accession>A0A0H4J0J2</accession>
<dbReference type="SUPFAM" id="SSF47336">
    <property type="entry name" value="ACP-like"/>
    <property type="match status" value="1"/>
</dbReference>
<dbReference type="AlphaFoldDB" id="A0A0H4J0J2"/>
<dbReference type="InterPro" id="IPR036736">
    <property type="entry name" value="ACP-like_sf"/>
</dbReference>
<evidence type="ECO:0000313" key="1">
    <source>
        <dbReference type="EMBL" id="AKO66299.1"/>
    </source>
</evidence>